<dbReference type="RefSeq" id="XP_053592262.1">
    <property type="nucleotide sequence ID" value="XM_053723617.1"/>
</dbReference>
<dbReference type="CTD" id="78773408"/>
<sequence>MDEAIDWFRQMCLQKNVTIGQFHIDTNGDSEKLTEKLDEVLKKSEIPLKIESIHCVGTESSDSMWKIMEYCDKRLLKEMKMDQFYEDEIKLSEWKF</sequence>
<dbReference type="KEGG" id="crq:GCK72_002802"/>
<proteinExistence type="predicted"/>
<evidence type="ECO:0000313" key="1">
    <source>
        <dbReference type="EMBL" id="KAF1770978.1"/>
    </source>
</evidence>
<name>A0A6A5HSS3_CAERE</name>
<gene>
    <name evidence="1" type="ORF">GCK72_002802</name>
</gene>
<evidence type="ECO:0008006" key="3">
    <source>
        <dbReference type="Google" id="ProtNLM"/>
    </source>
</evidence>
<dbReference type="Proteomes" id="UP000483820">
    <property type="component" value="Chromosome I"/>
</dbReference>
<evidence type="ECO:0000313" key="2">
    <source>
        <dbReference type="Proteomes" id="UP000483820"/>
    </source>
</evidence>
<dbReference type="EMBL" id="WUAV01000001">
    <property type="protein sequence ID" value="KAF1770978.1"/>
    <property type="molecule type" value="Genomic_DNA"/>
</dbReference>
<organism evidence="1 2">
    <name type="scientific">Caenorhabditis remanei</name>
    <name type="common">Caenorhabditis vulgaris</name>
    <dbReference type="NCBI Taxonomy" id="31234"/>
    <lineage>
        <taxon>Eukaryota</taxon>
        <taxon>Metazoa</taxon>
        <taxon>Ecdysozoa</taxon>
        <taxon>Nematoda</taxon>
        <taxon>Chromadorea</taxon>
        <taxon>Rhabditida</taxon>
        <taxon>Rhabditina</taxon>
        <taxon>Rhabditomorpha</taxon>
        <taxon>Rhabditoidea</taxon>
        <taxon>Rhabditidae</taxon>
        <taxon>Peloderinae</taxon>
        <taxon>Caenorhabditis</taxon>
    </lineage>
</organism>
<reference evidence="1 2" key="1">
    <citation type="submission" date="2019-12" db="EMBL/GenBank/DDBJ databases">
        <title>Chromosome-level assembly of the Caenorhabditis remanei genome.</title>
        <authorList>
            <person name="Teterina A.A."/>
            <person name="Willis J.H."/>
            <person name="Phillips P.C."/>
        </authorList>
    </citation>
    <scope>NUCLEOTIDE SEQUENCE [LARGE SCALE GENOMIC DNA]</scope>
    <source>
        <strain evidence="1 2">PX506</strain>
        <tissue evidence="1">Whole organism</tissue>
    </source>
</reference>
<dbReference type="AlphaFoldDB" id="A0A6A5HSS3"/>
<comment type="caution">
    <text evidence="1">The sequence shown here is derived from an EMBL/GenBank/DDBJ whole genome shotgun (WGS) entry which is preliminary data.</text>
</comment>
<protein>
    <recommendedName>
        <fullName evidence="3">DUF38 domain-containing protein</fullName>
    </recommendedName>
</protein>
<dbReference type="GeneID" id="78773408"/>
<accession>A0A6A5HSS3</accession>